<dbReference type="EMBL" id="UINC01227624">
    <property type="protein sequence ID" value="SVE58587.1"/>
    <property type="molecule type" value="Genomic_DNA"/>
</dbReference>
<gene>
    <name evidence="1" type="ORF">METZ01_LOCUS511441</name>
</gene>
<proteinExistence type="predicted"/>
<evidence type="ECO:0000313" key="1">
    <source>
        <dbReference type="EMBL" id="SVE58587.1"/>
    </source>
</evidence>
<dbReference type="AlphaFoldDB" id="A0A383ENZ5"/>
<protein>
    <submittedName>
        <fullName evidence="1">Uncharacterized protein</fullName>
    </submittedName>
</protein>
<accession>A0A383ENZ5</accession>
<organism evidence="1">
    <name type="scientific">marine metagenome</name>
    <dbReference type="NCBI Taxonomy" id="408172"/>
    <lineage>
        <taxon>unclassified sequences</taxon>
        <taxon>metagenomes</taxon>
        <taxon>ecological metagenomes</taxon>
    </lineage>
</organism>
<reference evidence="1" key="1">
    <citation type="submission" date="2018-05" db="EMBL/GenBank/DDBJ databases">
        <authorList>
            <person name="Lanie J.A."/>
            <person name="Ng W.-L."/>
            <person name="Kazmierczak K.M."/>
            <person name="Andrzejewski T.M."/>
            <person name="Davidsen T.M."/>
            <person name="Wayne K.J."/>
            <person name="Tettelin H."/>
            <person name="Glass J.I."/>
            <person name="Rusch D."/>
            <person name="Podicherti R."/>
            <person name="Tsui H.-C.T."/>
            <person name="Winkler M.E."/>
        </authorList>
    </citation>
    <scope>NUCLEOTIDE SEQUENCE</scope>
</reference>
<feature type="non-terminal residue" evidence="1">
    <location>
        <position position="1"/>
    </location>
</feature>
<name>A0A383ENZ5_9ZZZZ</name>
<sequence length="139" mass="15517">QKALAAIAYTVVLLSAIPASAEDDLESRIQTLEQELKLIKELLQSQIKPTQVLSVPSKTKGFSTLPGWSAGYRYNLNADDKSATRIRLFLKKKSVTGNVVKVAWERQTGQIPNFFKTGTIDGDSLNKWGTIYIEQEIKF</sequence>